<dbReference type="PANTHER" id="PTHR31236:SF31">
    <property type="entry name" value="BURP DOMAIN-CONTAINING PROTEIN 7"/>
    <property type="match status" value="1"/>
</dbReference>
<dbReference type="PROSITE" id="PS51277">
    <property type="entry name" value="BURP"/>
    <property type="match status" value="1"/>
</dbReference>
<dbReference type="SMART" id="SM01045">
    <property type="entry name" value="BURP"/>
    <property type="match status" value="1"/>
</dbReference>
<feature type="signal peptide" evidence="2">
    <location>
        <begin position="1"/>
        <end position="21"/>
    </location>
</feature>
<protein>
    <recommendedName>
        <fullName evidence="3">BURP domain-containing protein</fullName>
    </recommendedName>
</protein>
<evidence type="ECO:0000313" key="5">
    <source>
        <dbReference type="Proteomes" id="UP000604825"/>
    </source>
</evidence>
<dbReference type="OrthoDB" id="678718at2759"/>
<dbReference type="InterPro" id="IPR044816">
    <property type="entry name" value="BURP"/>
</dbReference>
<evidence type="ECO:0000313" key="4">
    <source>
        <dbReference type="EMBL" id="CAD6335293.1"/>
    </source>
</evidence>
<dbReference type="AlphaFoldDB" id="A0A811S2M7"/>
<dbReference type="Pfam" id="PF03181">
    <property type="entry name" value="BURP"/>
    <property type="match status" value="1"/>
</dbReference>
<feature type="chain" id="PRO_5032312584" description="BURP domain-containing protein" evidence="2">
    <location>
        <begin position="22"/>
        <end position="242"/>
    </location>
</feature>
<dbReference type="Proteomes" id="UP000604825">
    <property type="component" value="Unassembled WGS sequence"/>
</dbReference>
<keyword evidence="5" id="KW-1185">Reference proteome</keyword>
<dbReference type="EMBL" id="CAJGYO010000018">
    <property type="protein sequence ID" value="CAD6335293.1"/>
    <property type="molecule type" value="Genomic_DNA"/>
</dbReference>
<accession>A0A811S2M7</accession>
<evidence type="ECO:0000259" key="3">
    <source>
        <dbReference type="PROSITE" id="PS51277"/>
    </source>
</evidence>
<comment type="caution">
    <text evidence="4">The sequence shown here is derived from an EMBL/GenBank/DDBJ whole genome shotgun (WGS) entry which is preliminary data.</text>
</comment>
<organism evidence="4 5">
    <name type="scientific">Miscanthus lutarioriparius</name>
    <dbReference type="NCBI Taxonomy" id="422564"/>
    <lineage>
        <taxon>Eukaryota</taxon>
        <taxon>Viridiplantae</taxon>
        <taxon>Streptophyta</taxon>
        <taxon>Embryophyta</taxon>
        <taxon>Tracheophyta</taxon>
        <taxon>Spermatophyta</taxon>
        <taxon>Magnoliopsida</taxon>
        <taxon>Liliopsida</taxon>
        <taxon>Poales</taxon>
        <taxon>Poaceae</taxon>
        <taxon>PACMAD clade</taxon>
        <taxon>Panicoideae</taxon>
        <taxon>Andropogonodae</taxon>
        <taxon>Andropogoneae</taxon>
        <taxon>Saccharinae</taxon>
        <taxon>Miscanthus</taxon>
    </lineage>
</organism>
<dbReference type="PANTHER" id="PTHR31236">
    <property type="entry name" value="BURP DOMAIN PROTEIN USPL1-LIKE"/>
    <property type="match status" value="1"/>
</dbReference>
<sequence length="242" mass="25617">MARSLAAFPLLLVIGAVIASAVYDEEDSVGRAYFLVHDLYPGSKMTLHFTGAATGAPALPRARAESIPFTSTKIPEILSRLSVPAGSPAAAAIRSTLKECEAPPLDGVVAQLCATSFKAMADFAASCLGTRDDGATPRLARSWRQVYVVDSVRPTPVSGGDMVACHRMPYPYAVFLCHTTTATLYTVTLAGADGTKADARTACHKDASPGISWPTYKKLGVAPGSVPVCHFLPQDSMLWMRN</sequence>
<gene>
    <name evidence="4" type="ORF">NCGR_LOCUS59391</name>
</gene>
<feature type="domain" description="BURP" evidence="3">
    <location>
        <begin position="33"/>
        <end position="242"/>
    </location>
</feature>
<keyword evidence="1 2" id="KW-0732">Signal</keyword>
<evidence type="ECO:0000256" key="2">
    <source>
        <dbReference type="SAM" id="SignalP"/>
    </source>
</evidence>
<name>A0A811S2M7_9POAL</name>
<reference evidence="4" key="1">
    <citation type="submission" date="2020-10" db="EMBL/GenBank/DDBJ databases">
        <authorList>
            <person name="Han B."/>
            <person name="Lu T."/>
            <person name="Zhao Q."/>
            <person name="Huang X."/>
            <person name="Zhao Y."/>
        </authorList>
    </citation>
    <scope>NUCLEOTIDE SEQUENCE</scope>
</reference>
<dbReference type="InterPro" id="IPR004873">
    <property type="entry name" value="BURP_dom"/>
</dbReference>
<evidence type="ECO:0000256" key="1">
    <source>
        <dbReference type="ARBA" id="ARBA00022729"/>
    </source>
</evidence>
<proteinExistence type="predicted"/>